<organism evidence="1 2">
    <name type="scientific">Lachnellula suecica</name>
    <dbReference type="NCBI Taxonomy" id="602035"/>
    <lineage>
        <taxon>Eukaryota</taxon>
        <taxon>Fungi</taxon>
        <taxon>Dikarya</taxon>
        <taxon>Ascomycota</taxon>
        <taxon>Pezizomycotina</taxon>
        <taxon>Leotiomycetes</taxon>
        <taxon>Helotiales</taxon>
        <taxon>Lachnaceae</taxon>
        <taxon>Lachnellula</taxon>
    </lineage>
</organism>
<dbReference type="PANTHER" id="PTHR43712:SF11">
    <property type="entry name" value="O-METHYLTRANSFERASE (AFU_ORTHOLOGUE AFUA_2G17820)-RELATED"/>
    <property type="match status" value="1"/>
</dbReference>
<proteinExistence type="predicted"/>
<gene>
    <name evidence="1" type="ORF">LSUE1_G002916</name>
</gene>
<dbReference type="PANTHER" id="PTHR43712">
    <property type="entry name" value="PUTATIVE (AFU_ORTHOLOGUE AFUA_4G14580)-RELATED"/>
    <property type="match status" value="1"/>
</dbReference>
<evidence type="ECO:0000313" key="1">
    <source>
        <dbReference type="EMBL" id="TVY82820.1"/>
    </source>
</evidence>
<dbReference type="OrthoDB" id="10507753at2759"/>
<dbReference type="Proteomes" id="UP000469558">
    <property type="component" value="Unassembled WGS sequence"/>
</dbReference>
<evidence type="ECO:0000313" key="2">
    <source>
        <dbReference type="Proteomes" id="UP000469558"/>
    </source>
</evidence>
<accession>A0A8T9CFQ8</accession>
<dbReference type="SUPFAM" id="SSF46785">
    <property type="entry name" value="Winged helix' DNA-binding domain"/>
    <property type="match status" value="1"/>
</dbReference>
<reference evidence="1 2" key="1">
    <citation type="submission" date="2018-05" db="EMBL/GenBank/DDBJ databases">
        <title>Genome sequencing and assembly of the regulated plant pathogen Lachnellula willkommii and related sister species for the development of diagnostic species identification markers.</title>
        <authorList>
            <person name="Giroux E."/>
            <person name="Bilodeau G."/>
        </authorList>
    </citation>
    <scope>NUCLEOTIDE SEQUENCE [LARGE SCALE GENOMIC DNA]</scope>
    <source>
        <strain evidence="1 2">CBS 268.59</strain>
    </source>
</reference>
<protein>
    <submittedName>
        <fullName evidence="1">Uncharacterized protein</fullName>
    </submittedName>
</protein>
<name>A0A8T9CFQ8_9HELO</name>
<dbReference type="AlphaFoldDB" id="A0A8T9CFQ8"/>
<dbReference type="EMBL" id="QGMK01000271">
    <property type="protein sequence ID" value="TVY82820.1"/>
    <property type="molecule type" value="Genomic_DNA"/>
</dbReference>
<keyword evidence="2" id="KW-1185">Reference proteome</keyword>
<dbReference type="InterPro" id="IPR036390">
    <property type="entry name" value="WH_DNA-bd_sf"/>
</dbReference>
<sequence>MATLSPQHPTSNITHLTDEINLASKALDVPGNEVPFQEKQKLLTAAKDLVDQLEGPEVGIWKVVFGSQANAALRTAFEMRIFEEFDPSVGQITAQQLAEKTGVEKLLLGMDLRGPSRPTEIIIILRREAKRTKFASCDV</sequence>
<comment type="caution">
    <text evidence="1">The sequence shown here is derived from an EMBL/GenBank/DDBJ whole genome shotgun (WGS) entry which is preliminary data.</text>
</comment>
<dbReference type="InterPro" id="IPR036388">
    <property type="entry name" value="WH-like_DNA-bd_sf"/>
</dbReference>
<dbReference type="Gene3D" id="1.10.10.10">
    <property type="entry name" value="Winged helix-like DNA-binding domain superfamily/Winged helix DNA-binding domain"/>
    <property type="match status" value="1"/>
</dbReference>